<evidence type="ECO:0000313" key="3">
    <source>
        <dbReference type="Ensembl" id="ENSCAFP00030040916.1"/>
    </source>
</evidence>
<evidence type="ECO:0000313" key="4">
    <source>
        <dbReference type="Ensembl" id="ENSCAFP00040040097.1"/>
    </source>
</evidence>
<evidence type="ECO:0000256" key="1">
    <source>
        <dbReference type="SAM" id="MobiDB-lite"/>
    </source>
</evidence>
<name>A0A8C0TP39_CANLF</name>
<reference evidence="4" key="2">
    <citation type="submission" date="2018-10" db="EMBL/GenBank/DDBJ databases">
        <title>De novo assembly of a Great Dane genome.</title>
        <authorList>
            <person name="Kidd J.M."/>
            <person name="Pendleton A.L."/>
            <person name="Shen F."/>
            <person name="Emery S."/>
        </authorList>
    </citation>
    <scope>NUCLEOTIDE SEQUENCE [LARGE SCALE GENOMIC DNA]</scope>
    <source>
        <strain evidence="4">Great Dane</strain>
    </source>
</reference>
<sequence>MFVLLPRCASSITLPTPVAFRKGSSELDLAKIHTQPVHSGTFLCCYRRCYLITKISDNQIRSASARQKETKRRYNARADTT</sequence>
<dbReference type="Ensembl" id="ENSCAFT00040045958.1">
    <property type="protein sequence ID" value="ENSCAFP00040040097.1"/>
    <property type="gene ID" value="ENSCAFG00040024683.1"/>
</dbReference>
<feature type="region of interest" description="Disordered" evidence="1">
    <location>
        <begin position="62"/>
        <end position="81"/>
    </location>
</feature>
<organism evidence="4 6">
    <name type="scientific">Canis lupus familiaris</name>
    <name type="common">Dog</name>
    <name type="synonym">Canis familiaris</name>
    <dbReference type="NCBI Taxonomy" id="9615"/>
    <lineage>
        <taxon>Eukaryota</taxon>
        <taxon>Metazoa</taxon>
        <taxon>Chordata</taxon>
        <taxon>Craniata</taxon>
        <taxon>Vertebrata</taxon>
        <taxon>Euteleostomi</taxon>
        <taxon>Mammalia</taxon>
        <taxon>Eutheria</taxon>
        <taxon>Laurasiatheria</taxon>
        <taxon>Carnivora</taxon>
        <taxon>Caniformia</taxon>
        <taxon>Canidae</taxon>
        <taxon>Canis</taxon>
    </lineage>
</organism>
<evidence type="ECO:0000313" key="6">
    <source>
        <dbReference type="Proteomes" id="UP000694542"/>
    </source>
</evidence>
<dbReference type="Proteomes" id="UP000694542">
    <property type="component" value="Chromosome 33"/>
</dbReference>
<evidence type="ECO:0000313" key="5">
    <source>
        <dbReference type="Proteomes" id="UP000002254"/>
    </source>
</evidence>
<accession>A0A8C0TP39</accession>
<reference evidence="2 5" key="1">
    <citation type="journal article" date="2005" name="Nature">
        <title>Genome sequence, comparative analysis and haplotype structure of the domestic dog.</title>
        <authorList>
            <consortium name="Broad Sequencing Platform"/>
            <person name="Lindblad-Toh K."/>
            <person name="Wade C.M."/>
            <person name="Mikkelsen T.S."/>
            <person name="Karlsson E.K."/>
            <person name="Jaffe D.B."/>
            <person name="Kamal M."/>
            <person name="Clamp M."/>
            <person name="Chang J.L."/>
            <person name="Kulbokas E.J. III"/>
            <person name="Zody M.C."/>
            <person name="Mauceli E."/>
            <person name="Xie X."/>
            <person name="Breen M."/>
            <person name="Wayne R.K."/>
            <person name="Ostrander E.A."/>
            <person name="Ponting C.P."/>
            <person name="Galibert F."/>
            <person name="Smith D.R."/>
            <person name="DeJong P.J."/>
            <person name="Kirkness E."/>
            <person name="Alvarez P."/>
            <person name="Biagi T."/>
            <person name="Brockman W."/>
            <person name="Butler J."/>
            <person name="Chin C.W."/>
            <person name="Cook A."/>
            <person name="Cuff J."/>
            <person name="Daly M.J."/>
            <person name="DeCaprio D."/>
            <person name="Gnerre S."/>
            <person name="Grabherr M."/>
            <person name="Kellis M."/>
            <person name="Kleber M."/>
            <person name="Bardeleben C."/>
            <person name="Goodstadt L."/>
            <person name="Heger A."/>
            <person name="Hitte C."/>
            <person name="Kim L."/>
            <person name="Koepfli K.P."/>
            <person name="Parker H.G."/>
            <person name="Pollinger J.P."/>
            <person name="Searle S.M."/>
            <person name="Sutter N.B."/>
            <person name="Thomas R."/>
            <person name="Webber C."/>
            <person name="Baldwin J."/>
            <person name="Abebe A."/>
            <person name="Abouelleil A."/>
            <person name="Aftuck L."/>
            <person name="Ait-Zahra M."/>
            <person name="Aldredge T."/>
            <person name="Allen N."/>
            <person name="An P."/>
            <person name="Anderson S."/>
            <person name="Antoine C."/>
            <person name="Arachchi H."/>
            <person name="Aslam A."/>
            <person name="Ayotte L."/>
            <person name="Bachantsang P."/>
            <person name="Barry A."/>
            <person name="Bayul T."/>
            <person name="Benamara M."/>
            <person name="Berlin A."/>
            <person name="Bessette D."/>
            <person name="Blitshteyn B."/>
            <person name="Bloom T."/>
            <person name="Blye J."/>
            <person name="Boguslavskiy L."/>
            <person name="Bonnet C."/>
            <person name="Boukhgalter B."/>
            <person name="Brown A."/>
            <person name="Cahill P."/>
            <person name="Calixte N."/>
            <person name="Camarata J."/>
            <person name="Cheshatsang Y."/>
            <person name="Chu J."/>
            <person name="Citroen M."/>
            <person name="Collymore A."/>
            <person name="Cooke P."/>
            <person name="Dawoe T."/>
            <person name="Daza R."/>
            <person name="Decktor K."/>
            <person name="DeGray S."/>
            <person name="Dhargay N."/>
            <person name="Dooley K."/>
            <person name="Dooley K."/>
            <person name="Dorje P."/>
            <person name="Dorjee K."/>
            <person name="Dorris L."/>
            <person name="Duffey N."/>
            <person name="Dupes A."/>
            <person name="Egbiremolen O."/>
            <person name="Elong R."/>
            <person name="Falk J."/>
            <person name="Farina A."/>
            <person name="Faro S."/>
            <person name="Ferguson D."/>
            <person name="Ferreira P."/>
            <person name="Fisher S."/>
            <person name="FitzGerald M."/>
            <person name="Foley K."/>
            <person name="Foley C."/>
            <person name="Franke A."/>
            <person name="Friedrich D."/>
            <person name="Gage D."/>
            <person name="Garber M."/>
            <person name="Gearin G."/>
            <person name="Giannoukos G."/>
            <person name="Goode T."/>
            <person name="Goyette A."/>
            <person name="Graham J."/>
            <person name="Grandbois E."/>
            <person name="Gyaltsen K."/>
            <person name="Hafez N."/>
            <person name="Hagopian D."/>
            <person name="Hagos B."/>
            <person name="Hall J."/>
            <person name="Healy C."/>
            <person name="Hegarty R."/>
            <person name="Honan T."/>
            <person name="Horn A."/>
            <person name="Houde N."/>
            <person name="Hughes L."/>
            <person name="Hunnicutt L."/>
            <person name="Husby M."/>
            <person name="Jester B."/>
            <person name="Jones C."/>
            <person name="Kamat A."/>
            <person name="Kanga B."/>
            <person name="Kells C."/>
            <person name="Khazanovich D."/>
            <person name="Kieu A.C."/>
            <person name="Kisner P."/>
            <person name="Kumar M."/>
            <person name="Lance K."/>
            <person name="Landers T."/>
            <person name="Lara M."/>
            <person name="Lee W."/>
            <person name="Leger J.P."/>
            <person name="Lennon N."/>
            <person name="Leuper L."/>
            <person name="LeVine S."/>
            <person name="Liu J."/>
            <person name="Liu X."/>
            <person name="Lokyitsang Y."/>
            <person name="Lokyitsang T."/>
            <person name="Lui A."/>
            <person name="Macdonald J."/>
            <person name="Major J."/>
            <person name="Marabella R."/>
            <person name="Maru K."/>
            <person name="Matthews C."/>
            <person name="McDonough S."/>
            <person name="Mehta T."/>
            <person name="Meldrim J."/>
            <person name="Melnikov A."/>
            <person name="Meneus L."/>
            <person name="Mihalev A."/>
            <person name="Mihova T."/>
            <person name="Miller K."/>
            <person name="Mittelman R."/>
            <person name="Mlenga V."/>
            <person name="Mulrain L."/>
            <person name="Munson G."/>
            <person name="Navidi A."/>
            <person name="Naylor J."/>
            <person name="Nguyen T."/>
            <person name="Nguyen N."/>
            <person name="Nguyen C."/>
            <person name="Nguyen T."/>
            <person name="Nicol R."/>
            <person name="Norbu N."/>
            <person name="Norbu C."/>
            <person name="Novod N."/>
            <person name="Nyima T."/>
            <person name="Olandt P."/>
            <person name="O'Neill B."/>
            <person name="O'Neill K."/>
            <person name="Osman S."/>
            <person name="Oyono L."/>
            <person name="Patti C."/>
            <person name="Perrin D."/>
            <person name="Phunkhang P."/>
            <person name="Pierre F."/>
            <person name="Priest M."/>
            <person name="Rachupka A."/>
            <person name="Raghuraman S."/>
            <person name="Rameau R."/>
            <person name="Ray V."/>
            <person name="Raymond C."/>
            <person name="Rege F."/>
            <person name="Rise C."/>
            <person name="Rogers J."/>
            <person name="Rogov P."/>
            <person name="Sahalie J."/>
            <person name="Settipalli S."/>
            <person name="Sharpe T."/>
            <person name="Shea T."/>
            <person name="Sheehan M."/>
            <person name="Sherpa N."/>
            <person name="Shi J."/>
            <person name="Shih D."/>
            <person name="Sloan J."/>
            <person name="Smith C."/>
            <person name="Sparrow T."/>
            <person name="Stalker J."/>
            <person name="Stange-Thomann N."/>
            <person name="Stavropoulos S."/>
            <person name="Stone C."/>
            <person name="Stone S."/>
            <person name="Sykes S."/>
            <person name="Tchuinga P."/>
            <person name="Tenzing P."/>
            <person name="Tesfaye S."/>
            <person name="Thoulutsang D."/>
            <person name="Thoulutsang Y."/>
            <person name="Topham K."/>
            <person name="Topping I."/>
            <person name="Tsamla T."/>
            <person name="Vassiliev H."/>
            <person name="Venkataraman V."/>
            <person name="Vo A."/>
            <person name="Wangchuk T."/>
            <person name="Wangdi T."/>
            <person name="Weiand M."/>
            <person name="Wilkinson J."/>
            <person name="Wilson A."/>
            <person name="Yadav S."/>
            <person name="Yang S."/>
            <person name="Yang X."/>
            <person name="Young G."/>
            <person name="Yu Q."/>
            <person name="Zainoun J."/>
            <person name="Zembek L."/>
            <person name="Zimmer A."/>
            <person name="Lander E.S."/>
        </authorList>
    </citation>
    <scope>NUCLEOTIDE SEQUENCE [LARGE SCALE GENOMIC DNA]</scope>
    <source>
        <strain evidence="2">Boxer</strain>
    </source>
</reference>
<evidence type="ECO:0000313" key="2">
    <source>
        <dbReference type="Ensembl" id="ENSCAFP00000057816.1"/>
    </source>
</evidence>
<dbReference type="AlphaFoldDB" id="A0A8C0TP39"/>
<reference evidence="3" key="3">
    <citation type="submission" date="2019-03" db="EMBL/GenBank/DDBJ databases">
        <authorList>
            <person name="Warren W.C."/>
            <person name="Johnson G.S."/>
        </authorList>
    </citation>
    <scope>NUCLEOTIDE SEQUENCE [LARGE SCALE GENOMIC DNA]</scope>
    <source>
        <strain evidence="3">Basenji</strain>
    </source>
</reference>
<protein>
    <submittedName>
        <fullName evidence="4">Uncharacterized protein</fullName>
    </submittedName>
</protein>
<proteinExistence type="predicted"/>
<reference evidence="4" key="4">
    <citation type="submission" date="2025-05" db="UniProtKB">
        <authorList>
            <consortium name="Ensembl"/>
        </authorList>
    </citation>
    <scope>IDENTIFICATION</scope>
</reference>
<dbReference type="Proteomes" id="UP000694429">
    <property type="component" value="Chromosome 33"/>
</dbReference>
<dbReference type="Ensembl" id="ENSCAFT00030046816.1">
    <property type="protein sequence ID" value="ENSCAFP00030040916.1"/>
    <property type="gene ID" value="ENSCAFG00030025365.1"/>
</dbReference>
<dbReference type="Proteomes" id="UP000002254">
    <property type="component" value="Chromosome 33"/>
</dbReference>
<dbReference type="Ensembl" id="ENSCAFT00000059613.2">
    <property type="protein sequence ID" value="ENSCAFP00000057816.1"/>
    <property type="gene ID" value="ENSCAFG00000049258.2"/>
</dbReference>